<protein>
    <recommendedName>
        <fullName evidence="2">G domain-containing protein</fullName>
    </recommendedName>
</protein>
<dbReference type="InterPro" id="IPR027417">
    <property type="entry name" value="P-loop_NTPase"/>
</dbReference>
<sequence length="853" mass="94254">MVCQQVTSLDGLPATPIDAPVQTYHPMRHYLHCVRQTIDVVQEPAAHEHNMDGALATLRLPDQPQSSRVKVYDDRIVLSLVMDAPLAAYIVTRVSYRLNNANAIPSSHSYERALVHGPVTMTIVQELRGDGTQTVPQILETLHAMRTSLAIRDCFGHTMAVRVADGDVELAELRDLGMSSTFASLRRAMIVAFADQMAHVQRIKLAETDAISQDDRRANRQAAGRLSGRARCLSSTLDALVANAVPRLVVARLPRALWLVKKLWDGDDDSQAPGPQVDATRFDETDISVRAGQIASLIPVDAGCSTGVRAKLLAMLHDFDNANRTHLQPRQLKQEVPLQTRLSDVDRTLGRRPFARTLETYGDRLYSRSSNTATAIDEARTQSQEVMDVMRVCHAIILTQLDAPFDCFVRQTDFFPAGPFAAGVAPTYYAGLWSWTRLASFAGSSTFYSALAGIGGFYIGMVVLVVTAMVVEHAIDSIHSMRARRKRIEVDYDKALTCTRQAFHLTSQPFDSIRETAIAERLQADLSIANEGYTILKWKNAITAGFAGLGDKSPISLYFYTIGDFWVKWLFDVARVSQLRTALASHVYIGVEGPTEAGKSELLTMLTGAPPGVFASGSDEEHRTTEIQSWISPNRRAIFCDFPGSDDRDGELRDVARLCREMLDIVIFVVPCAGSRAAGRVPVLDEITAFIRARTLDLRPFVILVNKVDALDYHRSNPQRFTRSVAERRADVVTQLQDRLGVDVVIHSHRASTVNVGPHPTLIHIGRSSLDDVVLAYSSHAQRSYDEPRALSDCPPETDFRIQEAAKQHHLYTLAQAGAVADVESIRQWLRALSPGCVPEVGRGRQSKVLHGP</sequence>
<dbReference type="GO" id="GO:0005525">
    <property type="term" value="F:GTP binding"/>
    <property type="evidence" value="ECO:0007669"/>
    <property type="project" value="InterPro"/>
</dbReference>
<dbReference type="EMBL" id="KZ819638">
    <property type="protein sequence ID" value="PWN88768.1"/>
    <property type="molecule type" value="Genomic_DNA"/>
</dbReference>
<dbReference type="CDD" id="cd00882">
    <property type="entry name" value="Ras_like_GTPase"/>
    <property type="match status" value="1"/>
</dbReference>
<dbReference type="SUPFAM" id="SSF52540">
    <property type="entry name" value="P-loop containing nucleoside triphosphate hydrolases"/>
    <property type="match status" value="1"/>
</dbReference>
<dbReference type="Gene3D" id="3.40.50.300">
    <property type="entry name" value="P-loop containing nucleotide triphosphate hydrolases"/>
    <property type="match status" value="1"/>
</dbReference>
<keyword evidence="1" id="KW-0812">Transmembrane</keyword>
<evidence type="ECO:0000259" key="2">
    <source>
        <dbReference type="Pfam" id="PF01926"/>
    </source>
</evidence>
<dbReference type="GeneID" id="37044441"/>
<reference evidence="3 4" key="1">
    <citation type="journal article" date="2018" name="Mol. Biol. Evol.">
        <title>Broad Genomic Sampling Reveals a Smut Pathogenic Ancestry of the Fungal Clade Ustilaginomycotina.</title>
        <authorList>
            <person name="Kijpornyongpan T."/>
            <person name="Mondo S.J."/>
            <person name="Barry K."/>
            <person name="Sandor L."/>
            <person name="Lee J."/>
            <person name="Lipzen A."/>
            <person name="Pangilinan J."/>
            <person name="LaButti K."/>
            <person name="Hainaut M."/>
            <person name="Henrissat B."/>
            <person name="Grigoriev I.V."/>
            <person name="Spatafora J.W."/>
            <person name="Aime M.C."/>
        </authorList>
    </citation>
    <scope>NUCLEOTIDE SEQUENCE [LARGE SCALE GENOMIC DNA]</scope>
    <source>
        <strain evidence="3 4">MCA 4198</strain>
    </source>
</reference>
<evidence type="ECO:0000256" key="1">
    <source>
        <dbReference type="SAM" id="Phobius"/>
    </source>
</evidence>
<proteinExistence type="predicted"/>
<dbReference type="InParanoid" id="A0A316YJH6"/>
<dbReference type="Pfam" id="PF01926">
    <property type="entry name" value="MMR_HSR1"/>
    <property type="match status" value="1"/>
</dbReference>
<dbReference type="RefSeq" id="XP_025375966.1">
    <property type="nucleotide sequence ID" value="XM_025522525.1"/>
</dbReference>
<name>A0A316YJH6_9BASI</name>
<evidence type="ECO:0000313" key="3">
    <source>
        <dbReference type="EMBL" id="PWN88768.1"/>
    </source>
</evidence>
<keyword evidence="1" id="KW-1133">Transmembrane helix</keyword>
<accession>A0A316YJH6</accession>
<organism evidence="3 4">
    <name type="scientific">Acaromyces ingoldii</name>
    <dbReference type="NCBI Taxonomy" id="215250"/>
    <lineage>
        <taxon>Eukaryota</taxon>
        <taxon>Fungi</taxon>
        <taxon>Dikarya</taxon>
        <taxon>Basidiomycota</taxon>
        <taxon>Ustilaginomycotina</taxon>
        <taxon>Exobasidiomycetes</taxon>
        <taxon>Exobasidiales</taxon>
        <taxon>Cryptobasidiaceae</taxon>
        <taxon>Acaromyces</taxon>
    </lineage>
</organism>
<dbReference type="OrthoDB" id="426718at2759"/>
<feature type="domain" description="G" evidence="2">
    <location>
        <begin position="589"/>
        <end position="707"/>
    </location>
</feature>
<feature type="transmembrane region" description="Helical" evidence="1">
    <location>
        <begin position="447"/>
        <end position="475"/>
    </location>
</feature>
<dbReference type="InterPro" id="IPR006073">
    <property type="entry name" value="GTP-bd"/>
</dbReference>
<evidence type="ECO:0000313" key="4">
    <source>
        <dbReference type="Proteomes" id="UP000245768"/>
    </source>
</evidence>
<keyword evidence="1" id="KW-0472">Membrane</keyword>
<dbReference type="Proteomes" id="UP000245768">
    <property type="component" value="Unassembled WGS sequence"/>
</dbReference>
<gene>
    <name evidence="3" type="ORF">FA10DRAFT_268911</name>
</gene>
<keyword evidence="4" id="KW-1185">Reference proteome</keyword>
<dbReference type="AlphaFoldDB" id="A0A316YJH6"/>